<evidence type="ECO:0000256" key="6">
    <source>
        <dbReference type="RuleBase" id="RU364019"/>
    </source>
</evidence>
<comment type="subunit">
    <text evidence="6">V-ATPase is a heteromultimeric enzyme made up of two complexes: the ATP-hydrolytic V1 complex and the proton translocation V0 complex.</text>
</comment>
<evidence type="ECO:0000256" key="7">
    <source>
        <dbReference type="SAM" id="Coils"/>
    </source>
</evidence>
<evidence type="ECO:0000256" key="4">
    <source>
        <dbReference type="ARBA" id="ARBA00022781"/>
    </source>
</evidence>
<protein>
    <recommendedName>
        <fullName evidence="6">V-type proton ATPase subunit G</fullName>
    </recommendedName>
</protein>
<dbReference type="PANTHER" id="PTHR12713">
    <property type="entry name" value="VACUOLAR ATP SYNTHASE SUBUNIT G"/>
    <property type="match status" value="1"/>
</dbReference>
<keyword evidence="4 6" id="KW-0375">Hydrogen ion transport</keyword>
<dbReference type="NCBIfam" id="TIGR01147">
    <property type="entry name" value="V_ATP_synt_G"/>
    <property type="match status" value="1"/>
</dbReference>
<organism evidence="8 9">
    <name type="scientific">Carya illinoinensis</name>
    <name type="common">Pecan</name>
    <dbReference type="NCBI Taxonomy" id="32201"/>
    <lineage>
        <taxon>Eukaryota</taxon>
        <taxon>Viridiplantae</taxon>
        <taxon>Streptophyta</taxon>
        <taxon>Embryophyta</taxon>
        <taxon>Tracheophyta</taxon>
        <taxon>Spermatophyta</taxon>
        <taxon>Magnoliopsida</taxon>
        <taxon>eudicotyledons</taxon>
        <taxon>Gunneridae</taxon>
        <taxon>Pentapetalae</taxon>
        <taxon>rosids</taxon>
        <taxon>fabids</taxon>
        <taxon>Fagales</taxon>
        <taxon>Juglandaceae</taxon>
        <taxon>Carya</taxon>
    </lineage>
</organism>
<comment type="caution">
    <text evidence="8">The sequence shown here is derived from an EMBL/GenBank/DDBJ whole genome shotgun (WGS) entry which is preliminary data.</text>
</comment>
<keyword evidence="3 6" id="KW-0813">Transport</keyword>
<gene>
    <name evidence="8" type="ORF">CIPAW_01G273200</name>
</gene>
<feature type="coiled-coil region" evidence="7">
    <location>
        <begin position="10"/>
        <end position="59"/>
    </location>
</feature>
<sequence>MDAKRGQNAIQQLLAAEQEARRIVNEARKAKLARLKQAKEEAEKEIAEFRAHMKLEFQRKVAESHGDSDAIVKRLEQETEAKIHHLKTQAASISNDVVQVLINHVITVKK</sequence>
<proteinExistence type="inferred from homology"/>
<accession>A0A8T1RSZ1</accession>
<evidence type="ECO:0000313" key="8">
    <source>
        <dbReference type="EMBL" id="KAG6669878.1"/>
    </source>
</evidence>
<comment type="function">
    <text evidence="6">Subunit of the V1 complex of vacuolar(H+)-ATPase (V-ATPase), a multisubunit enzyme composed of a peripheral complex (V1) that hydrolyzes ATP and a membrane integral complex (V0) that translocates protons. V-ATPase is responsible for acidifying and maintaining the pH of intracellular compartments and in some cell types, is targeted to the plasma membrane, where it is responsible for acidifying the extracellular environment.</text>
</comment>
<dbReference type="GO" id="GO:0016887">
    <property type="term" value="F:ATP hydrolysis activity"/>
    <property type="evidence" value="ECO:0007669"/>
    <property type="project" value="TreeGrafter"/>
</dbReference>
<dbReference type="EMBL" id="CM031809">
    <property type="protein sequence ID" value="KAG6669878.1"/>
    <property type="molecule type" value="Genomic_DNA"/>
</dbReference>
<name>A0A8T1RSZ1_CARIL</name>
<dbReference type="PANTHER" id="PTHR12713:SF11">
    <property type="entry name" value="V-TYPE PROTON ATPASE SUBUNIT G"/>
    <property type="match status" value="1"/>
</dbReference>
<evidence type="ECO:0000313" key="9">
    <source>
        <dbReference type="Proteomes" id="UP000811609"/>
    </source>
</evidence>
<dbReference type="GO" id="GO:0000221">
    <property type="term" value="C:vacuolar proton-transporting V-type ATPase, V1 domain"/>
    <property type="evidence" value="ECO:0007669"/>
    <property type="project" value="TreeGrafter"/>
</dbReference>
<evidence type="ECO:0000256" key="2">
    <source>
        <dbReference type="ARBA" id="ARBA00010066"/>
    </source>
</evidence>
<keyword evidence="7" id="KW-0175">Coiled coil</keyword>
<dbReference type="AlphaFoldDB" id="A0A8T1RSZ1"/>
<dbReference type="InterPro" id="IPR005124">
    <property type="entry name" value="V-ATPase_G"/>
</dbReference>
<dbReference type="Proteomes" id="UP000811609">
    <property type="component" value="Chromosome 1"/>
</dbReference>
<dbReference type="FunFam" id="1.20.5.2950:FF:000001">
    <property type="entry name" value="V-type proton ATPase subunit G"/>
    <property type="match status" value="1"/>
</dbReference>
<dbReference type="Pfam" id="PF03179">
    <property type="entry name" value="V-ATPase_G"/>
    <property type="match status" value="1"/>
</dbReference>
<keyword evidence="9" id="KW-1185">Reference proteome</keyword>
<reference evidence="8" key="1">
    <citation type="submission" date="2020-12" db="EMBL/GenBank/DDBJ databases">
        <title>WGS assembly of Carya illinoinensis cv. Pawnee.</title>
        <authorList>
            <person name="Platts A."/>
            <person name="Shu S."/>
            <person name="Wright S."/>
            <person name="Barry K."/>
            <person name="Edger P."/>
            <person name="Pires J.C."/>
            <person name="Schmutz J."/>
        </authorList>
    </citation>
    <scope>NUCLEOTIDE SEQUENCE</scope>
    <source>
        <tissue evidence="8">Leaf</tissue>
    </source>
</reference>
<dbReference type="GO" id="GO:0046961">
    <property type="term" value="F:proton-transporting ATPase activity, rotational mechanism"/>
    <property type="evidence" value="ECO:0007669"/>
    <property type="project" value="InterPro"/>
</dbReference>
<evidence type="ECO:0000256" key="1">
    <source>
        <dbReference type="ARBA" id="ARBA00003847"/>
    </source>
</evidence>
<evidence type="ECO:0000256" key="5">
    <source>
        <dbReference type="ARBA" id="ARBA00023065"/>
    </source>
</evidence>
<keyword evidence="5 6" id="KW-0406">Ion transport</keyword>
<evidence type="ECO:0000256" key="3">
    <source>
        <dbReference type="ARBA" id="ARBA00022448"/>
    </source>
</evidence>
<comment type="similarity">
    <text evidence="2 6">Belongs to the V-ATPase G subunit family.</text>
</comment>
<comment type="function">
    <text evidence="1">Catalytic subunit of the peripheral V1 complex of vacuolar ATPase (V-ATPase). V-ATPase is responsible for acidifying a variety of intracellular compartments in eukaryotic cells.</text>
</comment>